<proteinExistence type="inferred from homology"/>
<evidence type="ECO:0000259" key="10">
    <source>
        <dbReference type="PROSITE" id="PS51278"/>
    </source>
</evidence>
<dbReference type="EMBL" id="CP032157">
    <property type="protein sequence ID" value="AXY76459.1"/>
    <property type="molecule type" value="Genomic_DNA"/>
</dbReference>
<dbReference type="OrthoDB" id="9763290at2"/>
<keyword evidence="4 9" id="KW-0547">Nucleotide-binding</keyword>
<feature type="domain" description="Glutamine amidotransferase type-2" evidence="10">
    <location>
        <begin position="2"/>
        <end position="217"/>
    </location>
</feature>
<evidence type="ECO:0000256" key="6">
    <source>
        <dbReference type="ARBA" id="ARBA00022962"/>
    </source>
</evidence>
<dbReference type="InterPro" id="IPR051786">
    <property type="entry name" value="ASN_synthetase/amidase"/>
</dbReference>
<organism evidence="11 12">
    <name type="scientific">Paraflavitalea soli</name>
    <dbReference type="NCBI Taxonomy" id="2315862"/>
    <lineage>
        <taxon>Bacteria</taxon>
        <taxon>Pseudomonadati</taxon>
        <taxon>Bacteroidota</taxon>
        <taxon>Chitinophagia</taxon>
        <taxon>Chitinophagales</taxon>
        <taxon>Chitinophagaceae</taxon>
        <taxon>Paraflavitalea</taxon>
    </lineage>
</organism>
<dbReference type="AlphaFoldDB" id="A0A3B7MT67"/>
<dbReference type="Pfam" id="PF13537">
    <property type="entry name" value="GATase_7"/>
    <property type="match status" value="1"/>
</dbReference>
<dbReference type="EC" id="6.3.5.4" evidence="3"/>
<evidence type="ECO:0000256" key="1">
    <source>
        <dbReference type="ARBA" id="ARBA00005187"/>
    </source>
</evidence>
<evidence type="ECO:0000256" key="4">
    <source>
        <dbReference type="ARBA" id="ARBA00022741"/>
    </source>
</evidence>
<comment type="pathway">
    <text evidence="1">Amino-acid biosynthesis; L-asparagine biosynthesis; L-asparagine from L-aspartate (L-Gln route): step 1/1.</text>
</comment>
<comment type="catalytic activity">
    <reaction evidence="7">
        <text>L-aspartate + L-glutamine + ATP + H2O = L-asparagine + L-glutamate + AMP + diphosphate + H(+)</text>
        <dbReference type="Rhea" id="RHEA:12228"/>
        <dbReference type="ChEBI" id="CHEBI:15377"/>
        <dbReference type="ChEBI" id="CHEBI:15378"/>
        <dbReference type="ChEBI" id="CHEBI:29985"/>
        <dbReference type="ChEBI" id="CHEBI:29991"/>
        <dbReference type="ChEBI" id="CHEBI:30616"/>
        <dbReference type="ChEBI" id="CHEBI:33019"/>
        <dbReference type="ChEBI" id="CHEBI:58048"/>
        <dbReference type="ChEBI" id="CHEBI:58359"/>
        <dbReference type="ChEBI" id="CHEBI:456215"/>
        <dbReference type="EC" id="6.3.5.4"/>
    </reaction>
</comment>
<keyword evidence="12" id="KW-1185">Reference proteome</keyword>
<dbReference type="InterPro" id="IPR017932">
    <property type="entry name" value="GATase_2_dom"/>
</dbReference>
<keyword evidence="8" id="KW-0028">Amino-acid biosynthesis</keyword>
<dbReference type="InterPro" id="IPR029055">
    <property type="entry name" value="Ntn_hydrolases_N"/>
</dbReference>
<dbReference type="InterPro" id="IPR033738">
    <property type="entry name" value="AsnB_N"/>
</dbReference>
<dbReference type="SUPFAM" id="SSF52402">
    <property type="entry name" value="Adenine nucleotide alpha hydrolases-like"/>
    <property type="match status" value="1"/>
</dbReference>
<dbReference type="Gene3D" id="3.40.50.620">
    <property type="entry name" value="HUPs"/>
    <property type="match status" value="2"/>
</dbReference>
<dbReference type="KEGG" id="pseg:D3H65_21740"/>
<dbReference type="GO" id="GO:0005829">
    <property type="term" value="C:cytosol"/>
    <property type="evidence" value="ECO:0007669"/>
    <property type="project" value="TreeGrafter"/>
</dbReference>
<dbReference type="SUPFAM" id="SSF56235">
    <property type="entry name" value="N-terminal nucleophile aminohydrolases (Ntn hydrolases)"/>
    <property type="match status" value="1"/>
</dbReference>
<evidence type="ECO:0000313" key="12">
    <source>
        <dbReference type="Proteomes" id="UP000263900"/>
    </source>
</evidence>
<feature type="binding site" evidence="9">
    <location>
        <position position="101"/>
    </location>
    <ligand>
        <name>L-glutamine</name>
        <dbReference type="ChEBI" id="CHEBI:58359"/>
    </ligand>
</feature>
<keyword evidence="5 9" id="KW-0067">ATP-binding</keyword>
<dbReference type="Gene3D" id="3.60.20.10">
    <property type="entry name" value="Glutamine Phosphoribosylpyrophosphate, subunit 1, domain 1"/>
    <property type="match status" value="1"/>
</dbReference>
<keyword evidence="6 8" id="KW-0315">Glutamine amidotransferase</keyword>
<dbReference type="NCBIfam" id="TIGR01536">
    <property type="entry name" value="asn_synth_AEB"/>
    <property type="match status" value="1"/>
</dbReference>
<evidence type="ECO:0000256" key="8">
    <source>
        <dbReference type="PIRSR" id="PIRSR001589-1"/>
    </source>
</evidence>
<accession>A0A3B7MT67</accession>
<name>A0A3B7MT67_9BACT</name>
<dbReference type="Proteomes" id="UP000263900">
    <property type="component" value="Chromosome"/>
</dbReference>
<reference evidence="11 12" key="1">
    <citation type="submission" date="2018-09" db="EMBL/GenBank/DDBJ databases">
        <title>Genome sequencing of strain 6GH32-13.</title>
        <authorList>
            <person name="Weon H.-Y."/>
            <person name="Heo J."/>
            <person name="Kwon S.-W."/>
        </authorList>
    </citation>
    <scope>NUCLEOTIDE SEQUENCE [LARGE SCALE GENOMIC DNA]</scope>
    <source>
        <strain evidence="11 12">5GH32-13</strain>
    </source>
</reference>
<dbReference type="InterPro" id="IPR014729">
    <property type="entry name" value="Rossmann-like_a/b/a_fold"/>
</dbReference>
<dbReference type="GO" id="GO:0004066">
    <property type="term" value="F:asparagine synthase (glutamine-hydrolyzing) activity"/>
    <property type="evidence" value="ECO:0007669"/>
    <property type="project" value="UniProtKB-EC"/>
</dbReference>
<dbReference type="PANTHER" id="PTHR43284">
    <property type="entry name" value="ASPARAGINE SYNTHETASE (GLUTAMINE-HYDROLYZING)"/>
    <property type="match status" value="1"/>
</dbReference>
<evidence type="ECO:0000256" key="9">
    <source>
        <dbReference type="PIRSR" id="PIRSR001589-2"/>
    </source>
</evidence>
<evidence type="ECO:0000256" key="5">
    <source>
        <dbReference type="ARBA" id="ARBA00022840"/>
    </source>
</evidence>
<sequence>MCGIAGILSANPVLVSEQRVKNMTDALAHRGPDGEACWIAPGGQVALGHRRLSIIDLSELAAQPMHYLDLYTIVYNGELYNYRELKQTLEQRGYSFRSQSDTEVILAAYAAWGTDCLEHFDGMFAFAIWDRKEQLLFAARDRFGEKPFYYYTDEQQFVFGSEMKALWAAGIEKKVNERMLFNYITLGYVQNPHNTGETFYTGIYKLPARSFLLYDMGRQTLSEHSYWDIDITATNHSISEPDAIEQLKSLLSLSVSRRLRSDVPVGTSLSGGLDSAAVLACIHQAADRPVKMATFSATFPGFARDESAQIGLTAGRFGVSNHQVQPDADSLISDFERICYHQEEPFQSASVVAQYKVFELAKQHGVTVLLDGQGADEILGGYTKYYSWYWRELYRQNRPLLRRELQEAGGVGPDGLWNWKQKLAARLPHFAETWQVRQRSRQQRKQGDLTSGFTEAYGKSHYQVPHVPTLNGALYYNTFLNGLEELLQYADRNSMAHSREVRLPFLYHELATFIFSLPAGFKIRDGYTKWLLRKSMEPALPAGIVWRKDKVGFEPPQQTWMQDKRLAAYIREAQRGLVKMGVLKPAVLDKKIQPQETHAADNFDWRYLVAGTLLQID</sequence>
<evidence type="ECO:0000256" key="3">
    <source>
        <dbReference type="ARBA" id="ARBA00012737"/>
    </source>
</evidence>
<dbReference type="InterPro" id="IPR001962">
    <property type="entry name" value="Asn_synthase"/>
</dbReference>
<dbReference type="GO" id="GO:0006529">
    <property type="term" value="P:asparagine biosynthetic process"/>
    <property type="evidence" value="ECO:0007669"/>
    <property type="project" value="UniProtKB-KW"/>
</dbReference>
<dbReference type="PANTHER" id="PTHR43284:SF1">
    <property type="entry name" value="ASPARAGINE SYNTHETASE"/>
    <property type="match status" value="1"/>
</dbReference>
<dbReference type="GO" id="GO:0005524">
    <property type="term" value="F:ATP binding"/>
    <property type="evidence" value="ECO:0007669"/>
    <property type="project" value="UniProtKB-KW"/>
</dbReference>
<dbReference type="CDD" id="cd00712">
    <property type="entry name" value="AsnB"/>
    <property type="match status" value="1"/>
</dbReference>
<dbReference type="Pfam" id="PF00733">
    <property type="entry name" value="Asn_synthase"/>
    <property type="match status" value="1"/>
</dbReference>
<dbReference type="PIRSF" id="PIRSF001589">
    <property type="entry name" value="Asn_synthetase_glu-h"/>
    <property type="match status" value="1"/>
</dbReference>
<keyword evidence="11" id="KW-0436">Ligase</keyword>
<dbReference type="CDD" id="cd01991">
    <property type="entry name" value="Asn_synthase_B_C"/>
    <property type="match status" value="1"/>
</dbReference>
<dbReference type="InterPro" id="IPR006426">
    <property type="entry name" value="Asn_synth_AEB"/>
</dbReference>
<comment type="similarity">
    <text evidence="2">Belongs to the asparagine synthetase family.</text>
</comment>
<dbReference type="PROSITE" id="PS51278">
    <property type="entry name" value="GATASE_TYPE_2"/>
    <property type="match status" value="1"/>
</dbReference>
<gene>
    <name evidence="11" type="primary">asnB</name>
    <name evidence="11" type="ORF">D3H65_21740</name>
</gene>
<keyword evidence="8" id="KW-0061">Asparagine biosynthesis</keyword>
<evidence type="ECO:0000256" key="7">
    <source>
        <dbReference type="ARBA" id="ARBA00048741"/>
    </source>
</evidence>
<protein>
    <recommendedName>
        <fullName evidence="3">asparagine synthase (glutamine-hydrolyzing)</fullName>
        <ecNumber evidence="3">6.3.5.4</ecNumber>
    </recommendedName>
</protein>
<dbReference type="RefSeq" id="WP_119052336.1">
    <property type="nucleotide sequence ID" value="NZ_CP032157.1"/>
</dbReference>
<evidence type="ECO:0000256" key="2">
    <source>
        <dbReference type="ARBA" id="ARBA00005752"/>
    </source>
</evidence>
<evidence type="ECO:0000313" key="11">
    <source>
        <dbReference type="EMBL" id="AXY76459.1"/>
    </source>
</evidence>
<feature type="active site" description="For GATase activity" evidence="8">
    <location>
        <position position="2"/>
    </location>
</feature>